<evidence type="ECO:0000313" key="3">
    <source>
        <dbReference type="Proteomes" id="UP000094527"/>
    </source>
</evidence>
<accession>A0A1D2MVC7</accession>
<keyword evidence="3" id="KW-1185">Reference proteome</keyword>
<protein>
    <submittedName>
        <fullName evidence="2">Uncharacterized protein</fullName>
    </submittedName>
</protein>
<feature type="region of interest" description="Disordered" evidence="1">
    <location>
        <begin position="62"/>
        <end position="93"/>
    </location>
</feature>
<proteinExistence type="predicted"/>
<dbReference type="Proteomes" id="UP000094527">
    <property type="component" value="Unassembled WGS sequence"/>
</dbReference>
<dbReference type="EMBL" id="LJIJ01000477">
    <property type="protein sequence ID" value="ODM97039.1"/>
    <property type="molecule type" value="Genomic_DNA"/>
</dbReference>
<comment type="caution">
    <text evidence="2">The sequence shown here is derived from an EMBL/GenBank/DDBJ whole genome shotgun (WGS) entry which is preliminary data.</text>
</comment>
<name>A0A1D2MVC7_ORCCI</name>
<organism evidence="2 3">
    <name type="scientific">Orchesella cincta</name>
    <name type="common">Springtail</name>
    <name type="synonym">Podura cincta</name>
    <dbReference type="NCBI Taxonomy" id="48709"/>
    <lineage>
        <taxon>Eukaryota</taxon>
        <taxon>Metazoa</taxon>
        <taxon>Ecdysozoa</taxon>
        <taxon>Arthropoda</taxon>
        <taxon>Hexapoda</taxon>
        <taxon>Collembola</taxon>
        <taxon>Entomobryomorpha</taxon>
        <taxon>Entomobryoidea</taxon>
        <taxon>Orchesellidae</taxon>
        <taxon>Orchesellinae</taxon>
        <taxon>Orchesella</taxon>
    </lineage>
</organism>
<feature type="compositionally biased region" description="Polar residues" evidence="1">
    <location>
        <begin position="72"/>
        <end position="86"/>
    </location>
</feature>
<reference evidence="2 3" key="1">
    <citation type="journal article" date="2016" name="Genome Biol. Evol.">
        <title>Gene Family Evolution Reflects Adaptation to Soil Environmental Stressors in the Genome of the Collembolan Orchesella cincta.</title>
        <authorList>
            <person name="Faddeeva-Vakhrusheva A."/>
            <person name="Derks M.F."/>
            <person name="Anvar S.Y."/>
            <person name="Agamennone V."/>
            <person name="Suring W."/>
            <person name="Smit S."/>
            <person name="van Straalen N.M."/>
            <person name="Roelofs D."/>
        </authorList>
    </citation>
    <scope>NUCLEOTIDE SEQUENCE [LARGE SCALE GENOMIC DNA]</scope>
    <source>
        <tissue evidence="2">Mixed pool</tissue>
    </source>
</reference>
<evidence type="ECO:0000313" key="2">
    <source>
        <dbReference type="EMBL" id="ODM97039.1"/>
    </source>
</evidence>
<evidence type="ECO:0000256" key="1">
    <source>
        <dbReference type="SAM" id="MobiDB-lite"/>
    </source>
</evidence>
<gene>
    <name evidence="2" type="ORF">Ocin01_09651</name>
</gene>
<sequence length="93" mass="10332">MLCYFKTLLPNSLILGAQLLSKLQCRGPSHIISNANSNGGSPHHAHFKENLGRLKVYQTNSDATARADWRRSGTNGHHNHPPSNIGISKYREQ</sequence>
<dbReference type="AlphaFoldDB" id="A0A1D2MVC7"/>